<feature type="domain" description="SIS" evidence="5">
    <location>
        <begin position="35"/>
        <end position="194"/>
    </location>
</feature>
<evidence type="ECO:0000256" key="2">
    <source>
        <dbReference type="ARBA" id="ARBA00012916"/>
    </source>
</evidence>
<dbReference type="EMBL" id="FMHG01000004">
    <property type="protein sequence ID" value="SCJ90436.1"/>
    <property type="molecule type" value="Genomic_DNA"/>
</dbReference>
<accession>A0A1C6K7Z4</accession>
<dbReference type="EC" id="2.6.1.16" evidence="2"/>
<evidence type="ECO:0000259" key="5">
    <source>
        <dbReference type="PROSITE" id="PS51464"/>
    </source>
</evidence>
<dbReference type="AlphaFoldDB" id="A0A1C6K7Z4"/>
<gene>
    <name evidence="6" type="ORF">SAMEA3545359_02721</name>
</gene>
<keyword evidence="6" id="KW-0032">Aminotransferase</keyword>
<dbReference type="CDD" id="cd05008">
    <property type="entry name" value="SIS_GlmS_GlmD_1"/>
    <property type="match status" value="1"/>
</dbReference>
<proteinExistence type="predicted"/>
<dbReference type="PANTHER" id="PTHR10937">
    <property type="entry name" value="GLUCOSAMINE--FRUCTOSE-6-PHOSPHATE AMINOTRANSFERASE, ISOMERIZING"/>
    <property type="match status" value="1"/>
</dbReference>
<dbReference type="Pfam" id="PF01380">
    <property type="entry name" value="SIS"/>
    <property type="match status" value="1"/>
</dbReference>
<evidence type="ECO:0000313" key="6">
    <source>
        <dbReference type="EMBL" id="SCJ90436.1"/>
    </source>
</evidence>
<dbReference type="InterPro" id="IPR001347">
    <property type="entry name" value="SIS_dom"/>
</dbReference>
<dbReference type="Gene3D" id="3.40.50.10490">
    <property type="entry name" value="Glucose-6-phosphate isomerase like protein, domain 1"/>
    <property type="match status" value="2"/>
</dbReference>
<dbReference type="GO" id="GO:0097367">
    <property type="term" value="F:carbohydrate derivative binding"/>
    <property type="evidence" value="ECO:0007669"/>
    <property type="project" value="InterPro"/>
</dbReference>
<organism evidence="6">
    <name type="scientific">uncultured Anaerotruncus sp</name>
    <dbReference type="NCBI Taxonomy" id="905011"/>
    <lineage>
        <taxon>Bacteria</taxon>
        <taxon>Bacillati</taxon>
        <taxon>Bacillota</taxon>
        <taxon>Clostridia</taxon>
        <taxon>Eubacteriales</taxon>
        <taxon>Oscillospiraceae</taxon>
        <taxon>Anaerotruncus</taxon>
        <taxon>environmental samples</taxon>
    </lineage>
</organism>
<keyword evidence="4" id="KW-0677">Repeat</keyword>
<dbReference type="GO" id="GO:0006047">
    <property type="term" value="P:UDP-N-acetylglucosamine metabolic process"/>
    <property type="evidence" value="ECO:0007669"/>
    <property type="project" value="TreeGrafter"/>
</dbReference>
<evidence type="ECO:0000256" key="4">
    <source>
        <dbReference type="ARBA" id="ARBA00022737"/>
    </source>
</evidence>
<comment type="catalytic activity">
    <reaction evidence="1">
        <text>D-fructose 6-phosphate + L-glutamine = D-glucosamine 6-phosphate + L-glutamate</text>
        <dbReference type="Rhea" id="RHEA:13237"/>
        <dbReference type="ChEBI" id="CHEBI:29985"/>
        <dbReference type="ChEBI" id="CHEBI:58359"/>
        <dbReference type="ChEBI" id="CHEBI:58725"/>
        <dbReference type="ChEBI" id="CHEBI:61527"/>
        <dbReference type="EC" id="2.6.1.16"/>
    </reaction>
</comment>
<dbReference type="SUPFAM" id="SSF53697">
    <property type="entry name" value="SIS domain"/>
    <property type="match status" value="1"/>
</dbReference>
<sequence length="378" mass="42383">MAKYDSNLHKEIVSLPTMVRYICSDIQKKCETVFTADELKNFDNIVLSGCGDSLCAAYAVKECYEQLLGLHIDTPVCLDLSRHYDVRRFGEKGKTLVILISFSGKVSRVVEAAQRARANGAITMAVTHDIESPVAAACDKVLHVVPEEFDLHRTPGCRTYVASMTALYQFGIAMGQIIGNYDMAAADGYRQDILDYVTEFEAAMDQMDDELFNVAVSWKPVPYFEFLSSGPEYASAWFGQAKMYEATGDFSRYENFEDWAHVDYILRKMDSGMFLFIDKKNPAFSRAQEVASVLTRQSYRYLVFTDADKSEFADPLKVFTVPTAKHLWLTPLMQAALPCMFAGALAHVKGTTEFCADMIDSLFPFGGAILRNSKIELH</sequence>
<dbReference type="PANTHER" id="PTHR10937:SF0">
    <property type="entry name" value="GLUTAMINE--FRUCTOSE-6-PHOSPHATE TRANSAMINASE (ISOMERIZING)"/>
    <property type="match status" value="1"/>
</dbReference>
<reference evidence="6" key="1">
    <citation type="submission" date="2015-09" db="EMBL/GenBank/DDBJ databases">
        <authorList>
            <consortium name="Pathogen Informatics"/>
        </authorList>
    </citation>
    <scope>NUCLEOTIDE SEQUENCE</scope>
    <source>
        <strain evidence="6">2789STDY5834896</strain>
    </source>
</reference>
<evidence type="ECO:0000256" key="3">
    <source>
        <dbReference type="ARBA" id="ARBA00016090"/>
    </source>
</evidence>
<dbReference type="GO" id="GO:0004360">
    <property type="term" value="F:glutamine-fructose-6-phosphate transaminase (isomerizing) activity"/>
    <property type="evidence" value="ECO:0007669"/>
    <property type="project" value="UniProtKB-EC"/>
</dbReference>
<dbReference type="GO" id="GO:0006487">
    <property type="term" value="P:protein N-linked glycosylation"/>
    <property type="evidence" value="ECO:0007669"/>
    <property type="project" value="TreeGrafter"/>
</dbReference>
<protein>
    <recommendedName>
        <fullName evidence="3">Glutamine--fructose-6-phosphate aminotransferase [isomerizing]</fullName>
        <ecNumber evidence="2">2.6.1.16</ecNumber>
    </recommendedName>
</protein>
<dbReference type="PROSITE" id="PS51464">
    <property type="entry name" value="SIS"/>
    <property type="match status" value="1"/>
</dbReference>
<dbReference type="InterPro" id="IPR035466">
    <property type="entry name" value="GlmS/AgaS_SIS"/>
</dbReference>
<dbReference type="InterPro" id="IPR046348">
    <property type="entry name" value="SIS_dom_sf"/>
</dbReference>
<evidence type="ECO:0000256" key="1">
    <source>
        <dbReference type="ARBA" id="ARBA00001031"/>
    </source>
</evidence>
<name>A0A1C6K7Z4_9FIRM</name>
<dbReference type="GO" id="GO:0006002">
    <property type="term" value="P:fructose 6-phosphate metabolic process"/>
    <property type="evidence" value="ECO:0007669"/>
    <property type="project" value="TreeGrafter"/>
</dbReference>
<keyword evidence="6" id="KW-0808">Transferase</keyword>